<evidence type="ECO:0000313" key="2">
    <source>
        <dbReference type="Proteomes" id="UP000228934"/>
    </source>
</evidence>
<proteinExistence type="predicted"/>
<dbReference type="EMBL" id="KV924929">
    <property type="protein sequence ID" value="PIO39059.1"/>
    <property type="molecule type" value="Genomic_DNA"/>
</dbReference>
<keyword evidence="2" id="KW-1185">Reference proteome</keyword>
<protein>
    <submittedName>
        <fullName evidence="1">Uncharacterized protein</fullName>
    </submittedName>
</protein>
<reference evidence="2" key="1">
    <citation type="journal article" date="2017" name="Nat. Commun.">
        <title>The North American bullfrog draft genome provides insight into hormonal regulation of long noncoding RNA.</title>
        <authorList>
            <person name="Hammond S.A."/>
            <person name="Warren R.L."/>
            <person name="Vandervalk B.P."/>
            <person name="Kucuk E."/>
            <person name="Khan H."/>
            <person name="Gibb E.A."/>
            <person name="Pandoh P."/>
            <person name="Kirk H."/>
            <person name="Zhao Y."/>
            <person name="Jones M."/>
            <person name="Mungall A.J."/>
            <person name="Coope R."/>
            <person name="Pleasance S."/>
            <person name="Moore R.A."/>
            <person name="Holt R.A."/>
            <person name="Round J.M."/>
            <person name="Ohora S."/>
            <person name="Walle B.V."/>
            <person name="Veldhoen N."/>
            <person name="Helbing C.C."/>
            <person name="Birol I."/>
        </authorList>
    </citation>
    <scope>NUCLEOTIDE SEQUENCE [LARGE SCALE GENOMIC DNA]</scope>
</reference>
<accession>A0A2G9SFT8</accession>
<name>A0A2G9SFT8_AQUCT</name>
<organism evidence="1 2">
    <name type="scientific">Aquarana catesbeiana</name>
    <name type="common">American bullfrog</name>
    <name type="synonym">Rana catesbeiana</name>
    <dbReference type="NCBI Taxonomy" id="8400"/>
    <lineage>
        <taxon>Eukaryota</taxon>
        <taxon>Metazoa</taxon>
        <taxon>Chordata</taxon>
        <taxon>Craniata</taxon>
        <taxon>Vertebrata</taxon>
        <taxon>Euteleostomi</taxon>
        <taxon>Amphibia</taxon>
        <taxon>Batrachia</taxon>
        <taxon>Anura</taxon>
        <taxon>Neobatrachia</taxon>
        <taxon>Ranoidea</taxon>
        <taxon>Ranidae</taxon>
        <taxon>Aquarana</taxon>
    </lineage>
</organism>
<gene>
    <name evidence="1" type="ORF">AB205_0112070</name>
</gene>
<dbReference type="Proteomes" id="UP000228934">
    <property type="component" value="Unassembled WGS sequence"/>
</dbReference>
<sequence>MPLTLAWTSWATPRIGGLPISPSMSSPEIATLRNMTRATPALDLEQKSKCFVKSLLQSAALSLYPRIQRLFVMLVLYSSWYETQTPEQS</sequence>
<evidence type="ECO:0000313" key="1">
    <source>
        <dbReference type="EMBL" id="PIO39059.1"/>
    </source>
</evidence>
<dbReference type="AlphaFoldDB" id="A0A2G9SFT8"/>